<dbReference type="Pfam" id="PF00593">
    <property type="entry name" value="TonB_dep_Rec_b-barrel"/>
    <property type="match status" value="1"/>
</dbReference>
<proteinExistence type="inferred from homology"/>
<reference evidence="15" key="2">
    <citation type="submission" date="2020-08" db="EMBL/GenBank/DDBJ databases">
        <authorList>
            <person name="Lai Q."/>
        </authorList>
    </citation>
    <scope>NUCLEOTIDE SEQUENCE</scope>
    <source>
        <strain evidence="15">S27-2</strain>
    </source>
</reference>
<keyword evidence="5 11" id="KW-0812">Transmembrane</keyword>
<keyword evidence="3 11" id="KW-0813">Transport</keyword>
<evidence type="ECO:0000256" key="7">
    <source>
        <dbReference type="ARBA" id="ARBA00023077"/>
    </source>
</evidence>
<protein>
    <submittedName>
        <fullName evidence="15">TonB-dependent receptor</fullName>
    </submittedName>
</protein>
<dbReference type="InterPro" id="IPR000531">
    <property type="entry name" value="Beta-barrel_TonB"/>
</dbReference>
<evidence type="ECO:0000313" key="15">
    <source>
        <dbReference type="EMBL" id="MBC3765745.1"/>
    </source>
</evidence>
<evidence type="ECO:0000259" key="13">
    <source>
        <dbReference type="Pfam" id="PF00593"/>
    </source>
</evidence>
<keyword evidence="4 11" id="KW-1134">Transmembrane beta strand</keyword>
<evidence type="ECO:0000256" key="5">
    <source>
        <dbReference type="ARBA" id="ARBA00022692"/>
    </source>
</evidence>
<sequence length="637" mass="69110">MSSVSKWSVLALAVGFSIPVIADEAIEKISVLGSRIPIPTSKVAGSVSVITQDQIEQSGAFSIVDLLRGQNSLAFSQSGGKGAVAELRLRGSETNHVLVLVDGVAINDIGQGELVDFSQLNLSDIEKIEILRGSQSALWGSGAVGGVIAITTQKGSGDTKAKISAMAGNHKSKKVQAKVSGAASDVNYAFSASLFDTNGTNISQQGDEDDGYQSVQLSSSLGWQVAKNQRIDFSIQHQDATTEFDGTDFNTGLPADADNYTDILRQTGQLSWSGDFDQWQYKAGVQFNRNENDTFANQQPNGANHSDKRKFYLQSTLQYAELSHVTVALEQSTENFVQYGAVTDYGDPNRDLSNTVKSLVFNLQHSISKQFSLTASARYDNNDTYDNATSYNAGLVYTPSNDYRLFVNAGKAVKNPSFVERFGYYATSSFPFVGNPDLSPEESVSIEMGGDIYLANNWLWGWSAYSAELEDEINGYYYDAVNFVTTAVNKDGKSKRKGAETSLQGQIGLVNVALNYSYLDADEPDAAGDGYIEELRRPSHTAGLTLSTPFASDAGNLFLHASYQGTRTDVFYPPYPEPQTTVKLSAYTLVNIGAQYKLTPSLQLNARLENLFDHDYQDVYGYAGAGRGVYLGASYSL</sequence>
<evidence type="ECO:0000256" key="1">
    <source>
        <dbReference type="ARBA" id="ARBA00004571"/>
    </source>
</evidence>
<evidence type="ECO:0000259" key="14">
    <source>
        <dbReference type="Pfam" id="PF07715"/>
    </source>
</evidence>
<keyword evidence="7 12" id="KW-0798">TonB box</keyword>
<comment type="similarity">
    <text evidence="2">Belongs to the TonB-dependent receptor family. Hemoglobin/haptoglobin binding protein subfamily.</text>
</comment>
<evidence type="ECO:0000256" key="4">
    <source>
        <dbReference type="ARBA" id="ARBA00022452"/>
    </source>
</evidence>
<dbReference type="Gene3D" id="2.170.130.10">
    <property type="entry name" value="TonB-dependent receptor, plug domain"/>
    <property type="match status" value="1"/>
</dbReference>
<keyword evidence="16" id="KW-1185">Reference proteome</keyword>
<evidence type="ECO:0000256" key="8">
    <source>
        <dbReference type="ARBA" id="ARBA00023136"/>
    </source>
</evidence>
<gene>
    <name evidence="15" type="ORF">H8B19_07645</name>
</gene>
<dbReference type="SUPFAM" id="SSF56935">
    <property type="entry name" value="Porins"/>
    <property type="match status" value="1"/>
</dbReference>
<dbReference type="Gene3D" id="2.40.170.20">
    <property type="entry name" value="TonB-dependent receptor, beta-barrel domain"/>
    <property type="match status" value="1"/>
</dbReference>
<dbReference type="Proteomes" id="UP000601768">
    <property type="component" value="Unassembled WGS sequence"/>
</dbReference>
<accession>A0A8J6IQA5</accession>
<evidence type="ECO:0000256" key="3">
    <source>
        <dbReference type="ARBA" id="ARBA00022448"/>
    </source>
</evidence>
<dbReference type="EMBL" id="JACNEP010000005">
    <property type="protein sequence ID" value="MBC3765745.1"/>
    <property type="molecule type" value="Genomic_DNA"/>
</dbReference>
<evidence type="ECO:0000256" key="11">
    <source>
        <dbReference type="PROSITE-ProRule" id="PRU01360"/>
    </source>
</evidence>
<keyword evidence="9 15" id="KW-0675">Receptor</keyword>
<dbReference type="PANTHER" id="PTHR30069:SF29">
    <property type="entry name" value="HEMOGLOBIN AND HEMOGLOBIN-HAPTOGLOBIN-BINDING PROTEIN 1-RELATED"/>
    <property type="match status" value="1"/>
</dbReference>
<organism evidence="15 16">
    <name type="scientific">Neptunicella marina</name>
    <dbReference type="NCBI Taxonomy" id="2125989"/>
    <lineage>
        <taxon>Bacteria</taxon>
        <taxon>Pseudomonadati</taxon>
        <taxon>Pseudomonadota</taxon>
        <taxon>Gammaproteobacteria</taxon>
        <taxon>Alteromonadales</taxon>
        <taxon>Alteromonadaceae</taxon>
        <taxon>Neptunicella</taxon>
    </lineage>
</organism>
<reference evidence="15" key="1">
    <citation type="journal article" date="2018" name="Int. J. Syst. Evol. Microbiol.">
        <title>Neptunicella marina gen. nov., sp. nov., isolated from surface seawater.</title>
        <authorList>
            <person name="Liu X."/>
            <person name="Lai Q."/>
            <person name="Du Y."/>
            <person name="Zhang X."/>
            <person name="Liu Z."/>
            <person name="Sun F."/>
            <person name="Shao Z."/>
        </authorList>
    </citation>
    <scope>NUCLEOTIDE SEQUENCE</scope>
    <source>
        <strain evidence="15">S27-2</strain>
    </source>
</reference>
<keyword evidence="8 11" id="KW-0472">Membrane</keyword>
<dbReference type="PANTHER" id="PTHR30069">
    <property type="entry name" value="TONB-DEPENDENT OUTER MEMBRANE RECEPTOR"/>
    <property type="match status" value="1"/>
</dbReference>
<evidence type="ECO:0000256" key="2">
    <source>
        <dbReference type="ARBA" id="ARBA00008143"/>
    </source>
</evidence>
<comment type="subcellular location">
    <subcellularLocation>
        <location evidence="1 11">Cell outer membrane</location>
        <topology evidence="1 11">Multi-pass membrane protein</topology>
    </subcellularLocation>
</comment>
<dbReference type="GO" id="GO:0015344">
    <property type="term" value="F:siderophore uptake transmembrane transporter activity"/>
    <property type="evidence" value="ECO:0007669"/>
    <property type="project" value="TreeGrafter"/>
</dbReference>
<evidence type="ECO:0000256" key="10">
    <source>
        <dbReference type="ARBA" id="ARBA00023237"/>
    </source>
</evidence>
<dbReference type="PROSITE" id="PS52016">
    <property type="entry name" value="TONB_DEPENDENT_REC_3"/>
    <property type="match status" value="1"/>
</dbReference>
<dbReference type="CDD" id="cd01347">
    <property type="entry name" value="ligand_gated_channel"/>
    <property type="match status" value="1"/>
</dbReference>
<evidence type="ECO:0000313" key="16">
    <source>
        <dbReference type="Proteomes" id="UP000601768"/>
    </source>
</evidence>
<dbReference type="RefSeq" id="WP_186506220.1">
    <property type="nucleotide sequence ID" value="NZ_JACNEP010000005.1"/>
</dbReference>
<dbReference type="GO" id="GO:0044718">
    <property type="term" value="P:siderophore transmembrane transport"/>
    <property type="evidence" value="ECO:0007669"/>
    <property type="project" value="TreeGrafter"/>
</dbReference>
<dbReference type="Pfam" id="PF07715">
    <property type="entry name" value="Plug"/>
    <property type="match status" value="1"/>
</dbReference>
<comment type="caution">
    <text evidence="15">The sequence shown here is derived from an EMBL/GenBank/DDBJ whole genome shotgun (WGS) entry which is preliminary data.</text>
</comment>
<keyword evidence="10 11" id="KW-0998">Cell outer membrane</keyword>
<keyword evidence="6" id="KW-0732">Signal</keyword>
<dbReference type="GO" id="GO:0009279">
    <property type="term" value="C:cell outer membrane"/>
    <property type="evidence" value="ECO:0007669"/>
    <property type="project" value="UniProtKB-SubCell"/>
</dbReference>
<dbReference type="InterPro" id="IPR012910">
    <property type="entry name" value="Plug_dom"/>
</dbReference>
<evidence type="ECO:0000256" key="12">
    <source>
        <dbReference type="RuleBase" id="RU003357"/>
    </source>
</evidence>
<name>A0A8J6IQA5_9ALTE</name>
<dbReference type="InterPro" id="IPR039426">
    <property type="entry name" value="TonB-dep_rcpt-like"/>
</dbReference>
<evidence type="ECO:0000256" key="9">
    <source>
        <dbReference type="ARBA" id="ARBA00023170"/>
    </source>
</evidence>
<feature type="domain" description="TonB-dependent receptor plug" evidence="14">
    <location>
        <begin position="41"/>
        <end position="147"/>
    </location>
</feature>
<evidence type="ECO:0000256" key="6">
    <source>
        <dbReference type="ARBA" id="ARBA00022729"/>
    </source>
</evidence>
<dbReference type="InterPro" id="IPR037066">
    <property type="entry name" value="Plug_dom_sf"/>
</dbReference>
<feature type="domain" description="TonB-dependent receptor-like beta-barrel" evidence="13">
    <location>
        <begin position="210"/>
        <end position="611"/>
    </location>
</feature>
<dbReference type="AlphaFoldDB" id="A0A8J6IQA5"/>
<dbReference type="InterPro" id="IPR036942">
    <property type="entry name" value="Beta-barrel_TonB_sf"/>
</dbReference>